<gene>
    <name evidence="2" type="ORF">ENX03_04055</name>
</gene>
<dbReference type="Gene3D" id="2.120.10.30">
    <property type="entry name" value="TolB, C-terminal domain"/>
    <property type="match status" value="2"/>
</dbReference>
<reference evidence="2" key="1">
    <citation type="journal article" date="2020" name="mSystems">
        <title>Genome- and Community-Level Interaction Insights into Carbon Utilization and Element Cycling Functions of Hydrothermarchaeota in Hydrothermal Sediment.</title>
        <authorList>
            <person name="Zhou Z."/>
            <person name="Liu Y."/>
            <person name="Xu W."/>
            <person name="Pan J."/>
            <person name="Luo Z.H."/>
            <person name="Li M."/>
        </authorList>
    </citation>
    <scope>NUCLEOTIDE SEQUENCE [LARGE SCALE GENOMIC DNA]</scope>
    <source>
        <strain evidence="2">SpSt-902</strain>
    </source>
</reference>
<dbReference type="PANTHER" id="PTHR46388">
    <property type="entry name" value="NHL REPEAT-CONTAINING PROTEIN 2"/>
    <property type="match status" value="1"/>
</dbReference>
<dbReference type="InterPro" id="IPR013766">
    <property type="entry name" value="Thioredoxin_domain"/>
</dbReference>
<protein>
    <submittedName>
        <fullName evidence="2">Redoxin domain-containing protein</fullName>
    </submittedName>
</protein>
<dbReference type="SUPFAM" id="SSF63825">
    <property type="entry name" value="YWTD domain"/>
    <property type="match status" value="1"/>
</dbReference>
<dbReference type="Gene3D" id="3.40.30.10">
    <property type="entry name" value="Glutaredoxin"/>
    <property type="match status" value="1"/>
</dbReference>
<dbReference type="InterPro" id="IPR036249">
    <property type="entry name" value="Thioredoxin-like_sf"/>
</dbReference>
<comment type="caution">
    <text evidence="2">The sequence shown here is derived from an EMBL/GenBank/DDBJ whole genome shotgun (WGS) entry which is preliminary data.</text>
</comment>
<name>A0A7C3QZ09_9BACT</name>
<dbReference type="InterPro" id="IPR011042">
    <property type="entry name" value="6-blade_b-propeller_TolB-like"/>
</dbReference>
<organism evidence="2">
    <name type="scientific">Leptospirillum ferriphilum</name>
    <dbReference type="NCBI Taxonomy" id="178606"/>
    <lineage>
        <taxon>Bacteria</taxon>
        <taxon>Pseudomonadati</taxon>
        <taxon>Nitrospirota</taxon>
        <taxon>Nitrospiria</taxon>
        <taxon>Nitrospirales</taxon>
        <taxon>Nitrospiraceae</taxon>
        <taxon>Leptospirillum</taxon>
    </lineage>
</organism>
<accession>A0A7C3QZ09</accession>
<sequence>MKFRSCIPEGEFLASSPRIPRVSAPEFPSGRDWLNTTRPLSLAALRGRVVLLDFWTFCCINCMHVLPDLSYLEEKYPDTLTVIGVHSAKFSNEGETEQIQKAIDRYGIRHPVLNDRDFTVWNAYGAHAWPTFALIDPEGKLVGMASGEGKREVLDQAIDSLVTYHRSNGTLLPSRLPVPPKADVSSHLRFPGKLDIDGNRVLVSDTAHHRLLLLDWDENHPETARVREIVGQGAPGYEDGSLTQARFRDPQGVRFDPRDPMVAVVADTGNHALRKIDFRTRAVRTIAGTGVQGWALFEPSPARSTLLNSPWDILFLDGSLYIAMAGPHQIIRMDGKEETLYPVAGSAREDLVDGAGDQAALAQPSGLTTDGRRIYFADSETSSVRELLPGPTPRESRVSTLVGKGLFEFGDRDGDFQIARLQHPLGILWDDGLLLVADTYNHRIRALDPKNREVVSLTEGRSLDEPSDIKKGHSVFLITNTNAHEIVFLLPSADGPVLGKVDIRL</sequence>
<dbReference type="EMBL" id="DTMM01000082">
    <property type="protein sequence ID" value="HFT93114.1"/>
    <property type="molecule type" value="Genomic_DNA"/>
</dbReference>
<dbReference type="SUPFAM" id="SSF52833">
    <property type="entry name" value="Thioredoxin-like"/>
    <property type="match status" value="1"/>
</dbReference>
<dbReference type="AlphaFoldDB" id="A0A7C3QZ09"/>
<dbReference type="PROSITE" id="PS51352">
    <property type="entry name" value="THIOREDOXIN_2"/>
    <property type="match status" value="1"/>
</dbReference>
<dbReference type="PANTHER" id="PTHR46388:SF2">
    <property type="entry name" value="NHL REPEAT-CONTAINING PROTEIN 2"/>
    <property type="match status" value="1"/>
</dbReference>
<dbReference type="InterPro" id="IPR012336">
    <property type="entry name" value="Thioredoxin-like_fold"/>
</dbReference>
<feature type="domain" description="Thioredoxin" evidence="1">
    <location>
        <begin position="13"/>
        <end position="163"/>
    </location>
</feature>
<evidence type="ECO:0000259" key="1">
    <source>
        <dbReference type="PROSITE" id="PS51352"/>
    </source>
</evidence>
<evidence type="ECO:0000313" key="2">
    <source>
        <dbReference type="EMBL" id="HFT93114.1"/>
    </source>
</evidence>
<dbReference type="Pfam" id="PF13905">
    <property type="entry name" value="Thioredoxin_8"/>
    <property type="match status" value="1"/>
</dbReference>
<proteinExistence type="predicted"/>